<dbReference type="EMBL" id="KN832031">
    <property type="protein sequence ID" value="KIN97282.1"/>
    <property type="molecule type" value="Genomic_DNA"/>
</dbReference>
<reference evidence="1 2" key="1">
    <citation type="submission" date="2014-04" db="EMBL/GenBank/DDBJ databases">
        <authorList>
            <consortium name="DOE Joint Genome Institute"/>
            <person name="Kuo A."/>
            <person name="Kohler A."/>
            <person name="Costa M.D."/>
            <person name="Nagy L.G."/>
            <person name="Floudas D."/>
            <person name="Copeland A."/>
            <person name="Barry K.W."/>
            <person name="Cichocki N."/>
            <person name="Veneault-Fourrey C."/>
            <person name="LaButti K."/>
            <person name="Lindquist E.A."/>
            <person name="Lipzen A."/>
            <person name="Lundell T."/>
            <person name="Morin E."/>
            <person name="Murat C."/>
            <person name="Sun H."/>
            <person name="Tunlid A."/>
            <person name="Henrissat B."/>
            <person name="Grigoriev I.V."/>
            <person name="Hibbett D.S."/>
            <person name="Martin F."/>
            <person name="Nordberg H.P."/>
            <person name="Cantor M.N."/>
            <person name="Hua S.X."/>
        </authorList>
    </citation>
    <scope>NUCLEOTIDE SEQUENCE [LARGE SCALE GENOMIC DNA]</scope>
    <source>
        <strain evidence="1 2">Marx 270</strain>
    </source>
</reference>
<name>A0A0C3IJZ9_PISTI</name>
<dbReference type="HOGENOM" id="CLU_3088264_0_0_1"/>
<sequence length="52" mass="5954">MHSVWIVVHVESRQLIDVDDERRDSLLHHYGTPKHVCNGDEDSPSITVTISE</sequence>
<keyword evidence="2" id="KW-1185">Reference proteome</keyword>
<dbReference type="AlphaFoldDB" id="A0A0C3IJZ9"/>
<gene>
    <name evidence="1" type="ORF">M404DRAFT_1006161</name>
</gene>
<dbReference type="Proteomes" id="UP000054217">
    <property type="component" value="Unassembled WGS sequence"/>
</dbReference>
<evidence type="ECO:0000313" key="2">
    <source>
        <dbReference type="Proteomes" id="UP000054217"/>
    </source>
</evidence>
<protein>
    <submittedName>
        <fullName evidence="1">Uncharacterized protein</fullName>
    </submittedName>
</protein>
<dbReference type="InParanoid" id="A0A0C3IJZ9"/>
<evidence type="ECO:0000313" key="1">
    <source>
        <dbReference type="EMBL" id="KIN97282.1"/>
    </source>
</evidence>
<proteinExistence type="predicted"/>
<reference evidence="2" key="2">
    <citation type="submission" date="2015-01" db="EMBL/GenBank/DDBJ databases">
        <title>Evolutionary Origins and Diversification of the Mycorrhizal Mutualists.</title>
        <authorList>
            <consortium name="DOE Joint Genome Institute"/>
            <consortium name="Mycorrhizal Genomics Consortium"/>
            <person name="Kohler A."/>
            <person name="Kuo A."/>
            <person name="Nagy L.G."/>
            <person name="Floudas D."/>
            <person name="Copeland A."/>
            <person name="Barry K.W."/>
            <person name="Cichocki N."/>
            <person name="Veneault-Fourrey C."/>
            <person name="LaButti K."/>
            <person name="Lindquist E.A."/>
            <person name="Lipzen A."/>
            <person name="Lundell T."/>
            <person name="Morin E."/>
            <person name="Murat C."/>
            <person name="Riley R."/>
            <person name="Ohm R."/>
            <person name="Sun H."/>
            <person name="Tunlid A."/>
            <person name="Henrissat B."/>
            <person name="Grigoriev I.V."/>
            <person name="Hibbett D.S."/>
            <person name="Martin F."/>
        </authorList>
    </citation>
    <scope>NUCLEOTIDE SEQUENCE [LARGE SCALE GENOMIC DNA]</scope>
    <source>
        <strain evidence="2">Marx 270</strain>
    </source>
</reference>
<organism evidence="1 2">
    <name type="scientific">Pisolithus tinctorius Marx 270</name>
    <dbReference type="NCBI Taxonomy" id="870435"/>
    <lineage>
        <taxon>Eukaryota</taxon>
        <taxon>Fungi</taxon>
        <taxon>Dikarya</taxon>
        <taxon>Basidiomycota</taxon>
        <taxon>Agaricomycotina</taxon>
        <taxon>Agaricomycetes</taxon>
        <taxon>Agaricomycetidae</taxon>
        <taxon>Boletales</taxon>
        <taxon>Sclerodermatineae</taxon>
        <taxon>Pisolithaceae</taxon>
        <taxon>Pisolithus</taxon>
    </lineage>
</organism>
<accession>A0A0C3IJZ9</accession>